<dbReference type="AlphaFoldDB" id="A0A3B7MTG0"/>
<reference evidence="1 2" key="1">
    <citation type="submission" date="2018-09" db="EMBL/GenBank/DDBJ databases">
        <title>Genome sequencing of strain 6GH32-13.</title>
        <authorList>
            <person name="Weon H.-Y."/>
            <person name="Heo J."/>
            <person name="Kwon S.-W."/>
        </authorList>
    </citation>
    <scope>NUCLEOTIDE SEQUENCE [LARGE SCALE GENOMIC DNA]</scope>
    <source>
        <strain evidence="1 2">5GH32-13</strain>
    </source>
</reference>
<dbReference type="Proteomes" id="UP000263900">
    <property type="component" value="Chromosome"/>
</dbReference>
<evidence type="ECO:0000313" key="1">
    <source>
        <dbReference type="EMBL" id="AXY73781.1"/>
    </source>
</evidence>
<sequence>MIAMINQQHAPFFTVSFLHDYFTSKKCGDVEVVPATDCLALFKGLNLQWRNTASEFRTWILINELGGPFINNPLATPPDDKVYRKYYEQSIFRLYLKSRNNLFSNYTNISPVNGKKYYFSNVANNKRGSVLFASKAIADHANATNYVPGTMVMKPGTDNVFEAITKHTSVAVADLNDTSKWEPLSAAAYPTANDQVECSTSGQYTLALPAPVPRAEIAIYAFDFNPVTPGFTIAVGEKEIQYFNVGEEQSAIPVKLSHLKPGRYKITVNATSREVYYDPALQDESILGIMEIFNHLPAANTYAFLNAAEIIQPKQYTIQFPARRVLWKYTRKDARALSLTDTGGTAYAFSLLSNDFVSQKPIPLAEAAVTTLVLTFNPPDFKLTAVPNPPFNRLGKYTQAGYDYLCSEMFLNY</sequence>
<accession>A0A3B7MTG0</accession>
<dbReference type="OrthoDB" id="583528at2"/>
<proteinExistence type="predicted"/>
<gene>
    <name evidence="1" type="ORF">D3H65_07235</name>
</gene>
<organism evidence="1 2">
    <name type="scientific">Paraflavitalea soli</name>
    <dbReference type="NCBI Taxonomy" id="2315862"/>
    <lineage>
        <taxon>Bacteria</taxon>
        <taxon>Pseudomonadati</taxon>
        <taxon>Bacteroidota</taxon>
        <taxon>Chitinophagia</taxon>
        <taxon>Chitinophagales</taxon>
        <taxon>Chitinophagaceae</taxon>
        <taxon>Paraflavitalea</taxon>
    </lineage>
</organism>
<name>A0A3B7MTG0_9BACT</name>
<protein>
    <submittedName>
        <fullName evidence="1">Uncharacterized protein</fullName>
    </submittedName>
</protein>
<dbReference type="KEGG" id="pseg:D3H65_07235"/>
<keyword evidence="2" id="KW-1185">Reference proteome</keyword>
<evidence type="ECO:0000313" key="2">
    <source>
        <dbReference type="Proteomes" id="UP000263900"/>
    </source>
</evidence>
<dbReference type="EMBL" id="CP032157">
    <property type="protein sequence ID" value="AXY73781.1"/>
    <property type="molecule type" value="Genomic_DNA"/>
</dbReference>